<dbReference type="SUPFAM" id="SSF55424">
    <property type="entry name" value="FAD/NAD-linked reductases, dimerisation (C-terminal) domain"/>
    <property type="match status" value="1"/>
</dbReference>
<comment type="caution">
    <text evidence="7">The sequence shown here is derived from an EMBL/GenBank/DDBJ whole genome shotgun (WGS) entry which is preliminary data.</text>
</comment>
<dbReference type="Gene3D" id="3.50.50.60">
    <property type="entry name" value="FAD/NAD(P)-binding domain"/>
    <property type="match status" value="2"/>
</dbReference>
<keyword evidence="8" id="KW-1185">Reference proteome</keyword>
<sequence>MITAWLLLLIYGIIGTSTINMNEDNQEQFDAIIIGVGQAGKPLALDLAGKGWKTAVIERNFLGGSCINYGCTPTKSLIASAQIAYHARRSGDYGITTGDVRVDYPAVKKRKDEIVEQFREGIQKKFDEAEHLTLIRGEARFTGPKQVEVALNEGGSRTLTADHIFIDTGTSPRKPDLPGLDDVPWLTSTSLMELEELPQHLLIMGGGYIGLEFGQMFRRFGSEVTLIERGDQLLSREDKDIADEMATFLRDEGIIIHLNTQIERVNQDASGAIELSLKTGDKSDKVSGSHLLIAIGTTPNTAALNLEAVGIETDKHGYIQINERLETSQPGICALGDVKGGPAFTHISYDDYRVIRQNLLEGGNATITNRPVPYTVFTDPQLGRIGLSEREAHEQGRTFKIASIPMSSVARAIETSQTNGLMKAIVDADTGQILGAAILGLEGGELMAMLQIAMMGNVPYTSLKDAVFAHPTLAESLNTLFGEIE</sequence>
<evidence type="ECO:0000256" key="4">
    <source>
        <dbReference type="ARBA" id="ARBA00022827"/>
    </source>
</evidence>
<comment type="cofactor">
    <cofactor evidence="1">
        <name>FAD</name>
        <dbReference type="ChEBI" id="CHEBI:57692"/>
    </cofactor>
</comment>
<dbReference type="PIRSF" id="PIRSF000350">
    <property type="entry name" value="Mercury_reductase_MerA"/>
    <property type="match status" value="1"/>
</dbReference>
<keyword evidence="4" id="KW-0274">FAD</keyword>
<dbReference type="InterPro" id="IPR036188">
    <property type="entry name" value="FAD/NAD-bd_sf"/>
</dbReference>
<dbReference type="InterPro" id="IPR001100">
    <property type="entry name" value="Pyr_nuc-diS_OxRdtase"/>
</dbReference>
<dbReference type="PANTHER" id="PTHR43014:SF2">
    <property type="entry name" value="MERCURIC REDUCTASE"/>
    <property type="match status" value="1"/>
</dbReference>
<dbReference type="InterPro" id="IPR004099">
    <property type="entry name" value="Pyr_nucl-diS_OxRdtase_dimer"/>
</dbReference>
<evidence type="ECO:0000256" key="2">
    <source>
        <dbReference type="ARBA" id="ARBA00007532"/>
    </source>
</evidence>
<name>A0ABP8MVU2_9BACT</name>
<evidence type="ECO:0000256" key="3">
    <source>
        <dbReference type="ARBA" id="ARBA00022630"/>
    </source>
</evidence>
<organism evidence="7 8">
    <name type="scientific">Nibrella saemangeumensis</name>
    <dbReference type="NCBI Taxonomy" id="1084526"/>
    <lineage>
        <taxon>Bacteria</taxon>
        <taxon>Pseudomonadati</taxon>
        <taxon>Bacteroidota</taxon>
        <taxon>Cytophagia</taxon>
        <taxon>Cytophagales</taxon>
        <taxon>Spirosomataceae</taxon>
        <taxon>Nibrella</taxon>
    </lineage>
</organism>
<dbReference type="Proteomes" id="UP001501175">
    <property type="component" value="Unassembled WGS sequence"/>
</dbReference>
<dbReference type="PANTHER" id="PTHR43014">
    <property type="entry name" value="MERCURIC REDUCTASE"/>
    <property type="match status" value="1"/>
</dbReference>
<dbReference type="Pfam" id="PF07992">
    <property type="entry name" value="Pyr_redox_2"/>
    <property type="match status" value="1"/>
</dbReference>
<proteinExistence type="inferred from homology"/>
<gene>
    <name evidence="7" type="ORF">GCM10023189_23820</name>
</gene>
<protein>
    <submittedName>
        <fullName evidence="7">Mercuric reductase</fullName>
    </submittedName>
</protein>
<feature type="domain" description="Pyridine nucleotide-disulphide oxidoreductase dimerisation" evidence="5">
    <location>
        <begin position="372"/>
        <end position="479"/>
    </location>
</feature>
<dbReference type="InterPro" id="IPR016156">
    <property type="entry name" value="FAD/NAD-linked_Rdtase_dimer_sf"/>
</dbReference>
<dbReference type="PRINTS" id="PR00411">
    <property type="entry name" value="PNDRDTASEI"/>
</dbReference>
<keyword evidence="3" id="KW-0285">Flavoprotein</keyword>
<evidence type="ECO:0000259" key="6">
    <source>
        <dbReference type="Pfam" id="PF07992"/>
    </source>
</evidence>
<evidence type="ECO:0000256" key="1">
    <source>
        <dbReference type="ARBA" id="ARBA00001974"/>
    </source>
</evidence>
<dbReference type="Gene3D" id="3.30.390.30">
    <property type="match status" value="1"/>
</dbReference>
<evidence type="ECO:0000259" key="5">
    <source>
        <dbReference type="Pfam" id="PF02852"/>
    </source>
</evidence>
<dbReference type="SUPFAM" id="SSF51905">
    <property type="entry name" value="FAD/NAD(P)-binding domain"/>
    <property type="match status" value="1"/>
</dbReference>
<dbReference type="EMBL" id="BAABHD010000027">
    <property type="protein sequence ID" value="GAA4455693.1"/>
    <property type="molecule type" value="Genomic_DNA"/>
</dbReference>
<reference evidence="8" key="1">
    <citation type="journal article" date="2019" name="Int. J. Syst. Evol. Microbiol.">
        <title>The Global Catalogue of Microorganisms (GCM) 10K type strain sequencing project: providing services to taxonomists for standard genome sequencing and annotation.</title>
        <authorList>
            <consortium name="The Broad Institute Genomics Platform"/>
            <consortium name="The Broad Institute Genome Sequencing Center for Infectious Disease"/>
            <person name="Wu L."/>
            <person name="Ma J."/>
        </authorList>
    </citation>
    <scope>NUCLEOTIDE SEQUENCE [LARGE SCALE GENOMIC DNA]</scope>
    <source>
        <strain evidence="8">JCM 17927</strain>
    </source>
</reference>
<evidence type="ECO:0000313" key="8">
    <source>
        <dbReference type="Proteomes" id="UP001501175"/>
    </source>
</evidence>
<dbReference type="PRINTS" id="PR00368">
    <property type="entry name" value="FADPNR"/>
</dbReference>
<evidence type="ECO:0000313" key="7">
    <source>
        <dbReference type="EMBL" id="GAA4455693.1"/>
    </source>
</evidence>
<dbReference type="Pfam" id="PF02852">
    <property type="entry name" value="Pyr_redox_dim"/>
    <property type="match status" value="1"/>
</dbReference>
<accession>A0ABP8MVU2</accession>
<feature type="domain" description="FAD/NAD(P)-binding" evidence="6">
    <location>
        <begin position="30"/>
        <end position="348"/>
    </location>
</feature>
<comment type="similarity">
    <text evidence="2">Belongs to the class-I pyridine nucleotide-disulfide oxidoreductase family.</text>
</comment>
<dbReference type="InterPro" id="IPR023753">
    <property type="entry name" value="FAD/NAD-binding_dom"/>
</dbReference>